<keyword evidence="3" id="KW-0346">Stress response</keyword>
<name>A0A543BCE4_9MICO</name>
<dbReference type="PROSITE" id="PS51257">
    <property type="entry name" value="PROKAR_LIPOPROTEIN"/>
    <property type="match status" value="1"/>
</dbReference>
<protein>
    <submittedName>
        <fullName evidence="3">Heat shock protein HslJ</fullName>
    </submittedName>
</protein>
<dbReference type="AlphaFoldDB" id="A0A543BCE4"/>
<evidence type="ECO:0000256" key="1">
    <source>
        <dbReference type="SAM" id="MobiDB-lite"/>
    </source>
</evidence>
<comment type="caution">
    <text evidence="3">The sequence shown here is derived from an EMBL/GenBank/DDBJ whole genome shotgun (WGS) entry which is preliminary data.</text>
</comment>
<proteinExistence type="predicted"/>
<reference evidence="3 4" key="1">
    <citation type="submission" date="2019-06" db="EMBL/GenBank/DDBJ databases">
        <title>Sequencing the genomes of 1000 actinobacteria strains.</title>
        <authorList>
            <person name="Klenk H.-P."/>
        </authorList>
    </citation>
    <scope>NUCLEOTIDE SEQUENCE [LARGE SCALE GENOMIC DNA]</scope>
    <source>
        <strain evidence="3 4">DSM 20169</strain>
    </source>
</reference>
<dbReference type="EMBL" id="VFOX01000002">
    <property type="protein sequence ID" value="TQL82514.1"/>
    <property type="molecule type" value="Genomic_DNA"/>
</dbReference>
<feature type="chain" id="PRO_5039003840" evidence="2">
    <location>
        <begin position="20"/>
        <end position="136"/>
    </location>
</feature>
<evidence type="ECO:0000313" key="3">
    <source>
        <dbReference type="EMBL" id="TQL82514.1"/>
    </source>
</evidence>
<dbReference type="InterPro" id="IPR038670">
    <property type="entry name" value="HslJ-like_sf"/>
</dbReference>
<evidence type="ECO:0000256" key="2">
    <source>
        <dbReference type="SAM" id="SignalP"/>
    </source>
</evidence>
<dbReference type="RefSeq" id="WP_141874426.1">
    <property type="nucleotide sequence ID" value="NZ_VFOX01000002.1"/>
</dbReference>
<feature type="region of interest" description="Disordered" evidence="1">
    <location>
        <begin position="29"/>
        <end position="51"/>
    </location>
</feature>
<dbReference type="OrthoDB" id="4990393at2"/>
<dbReference type="Proteomes" id="UP000317209">
    <property type="component" value="Unassembled WGS sequence"/>
</dbReference>
<gene>
    <name evidence="3" type="ORF">FB560_4008</name>
</gene>
<feature type="signal peptide" evidence="2">
    <location>
        <begin position="1"/>
        <end position="19"/>
    </location>
</feature>
<keyword evidence="2" id="KW-0732">Signal</keyword>
<sequence>MRRAPVMLAVAWGLTFGLAGCTGTAVPDPVATETPVDEAESPDAAPLSGTTWGDGVAEFEFRREGIVVGDNGCNGVSFEWEQDGADIRFGLFSTTDIGCSGYEHWVEPPSAGEISDGVLTVRNQDGDVIVALRPLD</sequence>
<evidence type="ECO:0000313" key="4">
    <source>
        <dbReference type="Proteomes" id="UP000317209"/>
    </source>
</evidence>
<dbReference type="Gene3D" id="2.40.128.270">
    <property type="match status" value="1"/>
</dbReference>
<keyword evidence="4" id="KW-1185">Reference proteome</keyword>
<organism evidence="3 4">
    <name type="scientific">Microbacterium saperdae</name>
    <dbReference type="NCBI Taxonomy" id="69368"/>
    <lineage>
        <taxon>Bacteria</taxon>
        <taxon>Bacillati</taxon>
        <taxon>Actinomycetota</taxon>
        <taxon>Actinomycetes</taxon>
        <taxon>Micrococcales</taxon>
        <taxon>Microbacteriaceae</taxon>
        <taxon>Microbacterium</taxon>
    </lineage>
</organism>
<accession>A0A543BCE4</accession>